<evidence type="ECO:0000256" key="1">
    <source>
        <dbReference type="ARBA" id="ARBA00022679"/>
    </source>
</evidence>
<dbReference type="GO" id="GO:0006096">
    <property type="term" value="P:glycolytic process"/>
    <property type="evidence" value="ECO:0007669"/>
    <property type="project" value="InterPro"/>
</dbReference>
<organism evidence="4 5">
    <name type="scientific">Actibacterium naphthalenivorans</name>
    <dbReference type="NCBI Taxonomy" id="1614693"/>
    <lineage>
        <taxon>Bacteria</taxon>
        <taxon>Pseudomonadati</taxon>
        <taxon>Pseudomonadota</taxon>
        <taxon>Alphaproteobacteria</taxon>
        <taxon>Rhodobacterales</taxon>
        <taxon>Roseobacteraceae</taxon>
        <taxon>Actibacterium</taxon>
    </lineage>
</organism>
<dbReference type="Proteomes" id="UP000585681">
    <property type="component" value="Unassembled WGS sequence"/>
</dbReference>
<dbReference type="PANTHER" id="PTHR47690">
    <property type="entry name" value="GLUCOKINASE"/>
    <property type="match status" value="1"/>
</dbReference>
<comment type="caution">
    <text evidence="4">The sequence shown here is derived from an EMBL/GenBank/DDBJ whole genome shotgun (WGS) entry which is preliminary data.</text>
</comment>
<keyword evidence="5" id="KW-1185">Reference proteome</keyword>
<dbReference type="Gene3D" id="3.30.420.40">
    <property type="match status" value="1"/>
</dbReference>
<dbReference type="Pfam" id="PF02685">
    <property type="entry name" value="Glucokinase"/>
    <property type="match status" value="1"/>
</dbReference>
<accession>A0A840CIH2</accession>
<dbReference type="RefSeq" id="WP_054538672.1">
    <property type="nucleotide sequence ID" value="NZ_JACIEQ010000002.1"/>
</dbReference>
<dbReference type="PANTHER" id="PTHR47690:SF1">
    <property type="entry name" value="GLUCOKINASE"/>
    <property type="match status" value="1"/>
</dbReference>
<name>A0A840CIH2_9RHOB</name>
<gene>
    <name evidence="4" type="ORF">GGR17_001746</name>
</gene>
<protein>
    <submittedName>
        <fullName evidence="4">Glucokinase</fullName>
        <ecNumber evidence="4">2.7.1.2</ecNumber>
    </submittedName>
</protein>
<comment type="similarity">
    <text evidence="3">Belongs to the bacterial glucokinase family.</text>
</comment>
<proteinExistence type="inferred from homology"/>
<dbReference type="SUPFAM" id="SSF53067">
    <property type="entry name" value="Actin-like ATPase domain"/>
    <property type="match status" value="1"/>
</dbReference>
<dbReference type="EMBL" id="JACIEQ010000002">
    <property type="protein sequence ID" value="MBB4021937.1"/>
    <property type="molecule type" value="Genomic_DNA"/>
</dbReference>
<evidence type="ECO:0000313" key="5">
    <source>
        <dbReference type="Proteomes" id="UP000585681"/>
    </source>
</evidence>
<dbReference type="InterPro" id="IPR043129">
    <property type="entry name" value="ATPase_NBD"/>
</dbReference>
<keyword evidence="1 4" id="KW-0808">Transferase</keyword>
<dbReference type="Gene3D" id="3.40.367.20">
    <property type="match status" value="1"/>
</dbReference>
<evidence type="ECO:0000256" key="2">
    <source>
        <dbReference type="ARBA" id="ARBA00022777"/>
    </source>
</evidence>
<dbReference type="InterPro" id="IPR003836">
    <property type="entry name" value="Glucokinase"/>
</dbReference>
<dbReference type="GO" id="GO:0005536">
    <property type="term" value="F:D-glucose binding"/>
    <property type="evidence" value="ECO:0007669"/>
    <property type="project" value="InterPro"/>
</dbReference>
<reference evidence="4" key="1">
    <citation type="submission" date="2020-08" db="EMBL/GenBank/DDBJ databases">
        <title>Genomic Encyclopedia of Type Strains, Phase IV (KMG-IV): sequencing the most valuable type-strain genomes for metagenomic binning, comparative biology and taxonomic classification.</title>
        <authorList>
            <person name="Goeker M."/>
        </authorList>
    </citation>
    <scope>NUCLEOTIDE SEQUENCE [LARGE SCALE GENOMIC DNA]</scope>
    <source>
        <strain evidence="4">DSM 105040</strain>
    </source>
</reference>
<dbReference type="GO" id="GO:0005524">
    <property type="term" value="F:ATP binding"/>
    <property type="evidence" value="ECO:0007669"/>
    <property type="project" value="InterPro"/>
</dbReference>
<dbReference type="EC" id="2.7.1.2" evidence="4"/>
<evidence type="ECO:0000256" key="3">
    <source>
        <dbReference type="RuleBase" id="RU004046"/>
    </source>
</evidence>
<dbReference type="GO" id="GO:0005829">
    <property type="term" value="C:cytosol"/>
    <property type="evidence" value="ECO:0007669"/>
    <property type="project" value="TreeGrafter"/>
</dbReference>
<sequence>MPRPGPAGRVSGAPALVADIGGTNTRIALARGGTVLADSLRRFRNDDFPDPQAVLHAYLSAAGHPPLSGACAAVAGPVRNGAARLTNRDWALDLAALRAVAGPAGPVALLNDLQAQGHALDHLAEPALTGISEARAEPGGPRLVIGIGTGFNIATVHGHGPGCRVTAAEAGHAALPLATQEDLALARFVTGGTRLAEVEDVLSGRGLARLYGWVSRHAGPPQQAAPEAITALLARGENPAARATGEIFARLLGVAARNLAVTLLPTGGIFLCGSVARAMAPHLNDLGFAETFRARGRIPGEIGDFAVSLINDDTAALTGCAAALTGDAAWRRPATSVND</sequence>
<dbReference type="InterPro" id="IPR050201">
    <property type="entry name" value="Bacterial_glucokinase"/>
</dbReference>
<dbReference type="AlphaFoldDB" id="A0A840CIH2"/>
<keyword evidence="2 4" id="KW-0418">Kinase</keyword>
<dbReference type="GO" id="GO:0004340">
    <property type="term" value="F:glucokinase activity"/>
    <property type="evidence" value="ECO:0007669"/>
    <property type="project" value="UniProtKB-EC"/>
</dbReference>
<dbReference type="CDD" id="cd24008">
    <property type="entry name" value="ASKHA_NBD_GLK"/>
    <property type="match status" value="1"/>
</dbReference>
<evidence type="ECO:0000313" key="4">
    <source>
        <dbReference type="EMBL" id="MBB4021937.1"/>
    </source>
</evidence>